<dbReference type="InterPro" id="IPR056647">
    <property type="entry name" value="DUF7745"/>
</dbReference>
<dbReference type="Pfam" id="PF24924">
    <property type="entry name" value="DUF7745"/>
    <property type="match status" value="1"/>
</dbReference>
<evidence type="ECO:0000313" key="2">
    <source>
        <dbReference type="EMBL" id="KAG5579451.1"/>
    </source>
</evidence>
<dbReference type="PANTHER" id="PTHR48154">
    <property type="entry name" value="PROTEIN, PUTATIVE-RELATED"/>
    <property type="match status" value="1"/>
</dbReference>
<feature type="domain" description="DUF7745" evidence="1">
    <location>
        <begin position="4"/>
        <end position="46"/>
    </location>
</feature>
<dbReference type="AlphaFoldDB" id="A0A9J5WUB6"/>
<reference evidence="2 3" key="1">
    <citation type="submission" date="2020-09" db="EMBL/GenBank/DDBJ databases">
        <title>De no assembly of potato wild relative species, Solanum commersonii.</title>
        <authorList>
            <person name="Cho K."/>
        </authorList>
    </citation>
    <scope>NUCLEOTIDE SEQUENCE [LARGE SCALE GENOMIC DNA]</scope>
    <source>
        <strain evidence="2">LZ3.2</strain>
        <tissue evidence="2">Leaf</tissue>
    </source>
</reference>
<sequence length="65" mass="7759">DKVFITQLIEFRDPSTLTFKFTDFEITPTLEEFSSFTELPIRGRLLMIHQPYVQDYMMMPSLQSH</sequence>
<dbReference type="PANTHER" id="PTHR48154:SF1">
    <property type="entry name" value="PROTEIN, PUTATIVE-RELATED"/>
    <property type="match status" value="1"/>
</dbReference>
<organism evidence="2 3">
    <name type="scientific">Solanum commersonii</name>
    <name type="common">Commerson's wild potato</name>
    <name type="synonym">Commerson's nightshade</name>
    <dbReference type="NCBI Taxonomy" id="4109"/>
    <lineage>
        <taxon>Eukaryota</taxon>
        <taxon>Viridiplantae</taxon>
        <taxon>Streptophyta</taxon>
        <taxon>Embryophyta</taxon>
        <taxon>Tracheophyta</taxon>
        <taxon>Spermatophyta</taxon>
        <taxon>Magnoliopsida</taxon>
        <taxon>eudicotyledons</taxon>
        <taxon>Gunneridae</taxon>
        <taxon>Pentapetalae</taxon>
        <taxon>asterids</taxon>
        <taxon>lamiids</taxon>
        <taxon>Solanales</taxon>
        <taxon>Solanaceae</taxon>
        <taxon>Solanoideae</taxon>
        <taxon>Solaneae</taxon>
        <taxon>Solanum</taxon>
    </lineage>
</organism>
<accession>A0A9J5WUB6</accession>
<dbReference type="Proteomes" id="UP000824120">
    <property type="component" value="Chromosome 10"/>
</dbReference>
<gene>
    <name evidence="2" type="ORF">H5410_050078</name>
</gene>
<proteinExistence type="predicted"/>
<comment type="caution">
    <text evidence="2">The sequence shown here is derived from an EMBL/GenBank/DDBJ whole genome shotgun (WGS) entry which is preliminary data.</text>
</comment>
<feature type="non-terminal residue" evidence="2">
    <location>
        <position position="65"/>
    </location>
</feature>
<name>A0A9J5WUB6_SOLCO</name>
<evidence type="ECO:0000313" key="3">
    <source>
        <dbReference type="Proteomes" id="UP000824120"/>
    </source>
</evidence>
<protein>
    <recommendedName>
        <fullName evidence="1">DUF7745 domain-containing protein</fullName>
    </recommendedName>
</protein>
<dbReference type="EMBL" id="JACXVP010000010">
    <property type="protein sequence ID" value="KAG5579451.1"/>
    <property type="molecule type" value="Genomic_DNA"/>
</dbReference>
<evidence type="ECO:0000259" key="1">
    <source>
        <dbReference type="Pfam" id="PF24924"/>
    </source>
</evidence>
<keyword evidence="3" id="KW-1185">Reference proteome</keyword>
<dbReference type="OrthoDB" id="983711at2759"/>